<gene>
    <name evidence="3" type="ORF">NSPZN2_40335</name>
</gene>
<sequence>MGPHEPLPLTRQCALTGVTRSTLYAPHSAATPDAQEWTLLGLIDAEYTRHPFYGSRKIRQYLRGVGHPINRKRVQRLMGILGLSGMAPGPNTSRPHLQHPVHPYLLRGVVVTRPNQVWSTDISAPCRRGWRKTNHAGWLPTGSWNAAPLGKETERKGAAKLRHVPMAGCHKQSSLNSTGRGPLPTSRATTGSMVRQRSVRRKPLYLEQPTLNDGMAWRDCGAIRLVLMLPTEGCAPRIRRWDVL</sequence>
<organism evidence="3 4">
    <name type="scientific">Nitrospira defluvii</name>
    <dbReference type="NCBI Taxonomy" id="330214"/>
    <lineage>
        <taxon>Bacteria</taxon>
        <taxon>Pseudomonadati</taxon>
        <taxon>Nitrospirota</taxon>
        <taxon>Nitrospiria</taxon>
        <taxon>Nitrospirales</taxon>
        <taxon>Nitrospiraceae</taxon>
        <taxon>Nitrospira</taxon>
    </lineage>
</organism>
<feature type="domain" description="HTH-like" evidence="2">
    <location>
        <begin position="38"/>
        <end position="85"/>
    </location>
</feature>
<accession>A0ABN7LVV7</accession>
<dbReference type="EMBL" id="CAJNBJ010000017">
    <property type="protein sequence ID" value="CAE6772048.1"/>
    <property type="molecule type" value="Genomic_DNA"/>
</dbReference>
<comment type="caution">
    <text evidence="3">The sequence shown here is derived from an EMBL/GenBank/DDBJ whole genome shotgun (WGS) entry which is preliminary data.</text>
</comment>
<dbReference type="Pfam" id="PF13276">
    <property type="entry name" value="HTH_21"/>
    <property type="match status" value="1"/>
</dbReference>
<evidence type="ECO:0000313" key="3">
    <source>
        <dbReference type="EMBL" id="CAE6772048.1"/>
    </source>
</evidence>
<dbReference type="PANTHER" id="PTHR46889">
    <property type="entry name" value="TRANSPOSASE INSF FOR INSERTION SEQUENCE IS3B-RELATED"/>
    <property type="match status" value="1"/>
</dbReference>
<dbReference type="InterPro" id="IPR025948">
    <property type="entry name" value="HTH-like_dom"/>
</dbReference>
<keyword evidence="4" id="KW-1185">Reference proteome</keyword>
<dbReference type="PANTHER" id="PTHR46889:SF5">
    <property type="entry name" value="INTEGRASE PROTEIN"/>
    <property type="match status" value="1"/>
</dbReference>
<evidence type="ECO:0000256" key="1">
    <source>
        <dbReference type="SAM" id="MobiDB-lite"/>
    </source>
</evidence>
<evidence type="ECO:0000259" key="2">
    <source>
        <dbReference type="Pfam" id="PF13276"/>
    </source>
</evidence>
<proteinExistence type="predicted"/>
<feature type="region of interest" description="Disordered" evidence="1">
    <location>
        <begin position="170"/>
        <end position="197"/>
    </location>
</feature>
<feature type="compositionally biased region" description="Polar residues" evidence="1">
    <location>
        <begin position="186"/>
        <end position="195"/>
    </location>
</feature>
<reference evidence="3 4" key="1">
    <citation type="submission" date="2021-02" db="EMBL/GenBank/DDBJ databases">
        <authorList>
            <person name="Han P."/>
        </authorList>
    </citation>
    <scope>NUCLEOTIDE SEQUENCE [LARGE SCALE GENOMIC DNA]</scope>
    <source>
        <strain evidence="3">Candidatus Nitrospira sp. ZN2</strain>
    </source>
</reference>
<name>A0ABN7LVV7_9BACT</name>
<dbReference type="Proteomes" id="UP000675880">
    <property type="component" value="Unassembled WGS sequence"/>
</dbReference>
<protein>
    <recommendedName>
        <fullName evidence="2">HTH-like domain-containing protein</fullName>
    </recommendedName>
</protein>
<dbReference type="InterPro" id="IPR050900">
    <property type="entry name" value="Transposase_IS3/IS150/IS904"/>
</dbReference>
<evidence type="ECO:0000313" key="4">
    <source>
        <dbReference type="Proteomes" id="UP000675880"/>
    </source>
</evidence>